<dbReference type="PANTHER" id="PTHR10279">
    <property type="entry name" value="ORNITHINE DECARBOXYLASE ANTIZYME"/>
    <property type="match status" value="1"/>
</dbReference>
<name>A0A8D0TEN3_PIG</name>
<evidence type="ECO:0000313" key="5">
    <source>
        <dbReference type="Proteomes" id="UP000694727"/>
    </source>
</evidence>
<evidence type="ECO:0000313" key="4">
    <source>
        <dbReference type="Ensembl" id="ENSSSCP00025045642.1"/>
    </source>
</evidence>
<gene>
    <name evidence="4" type="primary">ZNF609</name>
</gene>
<proteinExistence type="inferred from homology"/>
<comment type="similarity">
    <text evidence="1">Belongs to the ODC antizyme family.</text>
</comment>
<evidence type="ECO:0000256" key="2">
    <source>
        <dbReference type="ARBA" id="ARBA00022758"/>
    </source>
</evidence>
<evidence type="ECO:0000256" key="3">
    <source>
        <dbReference type="SAM" id="MobiDB-lite"/>
    </source>
</evidence>
<dbReference type="Gene3D" id="3.40.630.60">
    <property type="match status" value="1"/>
</dbReference>
<dbReference type="InterPro" id="IPR038581">
    <property type="entry name" value="ODC_AZ_sf"/>
</dbReference>
<dbReference type="GO" id="GO:0075523">
    <property type="term" value="P:viral translational frameshifting"/>
    <property type="evidence" value="ECO:0007669"/>
    <property type="project" value="UniProtKB-KW"/>
</dbReference>
<evidence type="ECO:0000256" key="1">
    <source>
        <dbReference type="ARBA" id="ARBA00008796"/>
    </source>
</evidence>
<dbReference type="SUPFAM" id="SSF55729">
    <property type="entry name" value="Acyl-CoA N-acyltransferases (Nat)"/>
    <property type="match status" value="1"/>
</dbReference>
<protein>
    <submittedName>
        <fullName evidence="4">Zinc finger protein 609</fullName>
    </submittedName>
</protein>
<organism evidence="4 5">
    <name type="scientific">Sus scrofa</name>
    <name type="common">Pig</name>
    <dbReference type="NCBI Taxonomy" id="9823"/>
    <lineage>
        <taxon>Eukaryota</taxon>
        <taxon>Metazoa</taxon>
        <taxon>Chordata</taxon>
        <taxon>Craniata</taxon>
        <taxon>Vertebrata</taxon>
        <taxon>Euteleostomi</taxon>
        <taxon>Mammalia</taxon>
        <taxon>Eutheria</taxon>
        <taxon>Laurasiatheria</taxon>
        <taxon>Artiodactyla</taxon>
        <taxon>Suina</taxon>
        <taxon>Suidae</taxon>
        <taxon>Sus</taxon>
    </lineage>
</organism>
<dbReference type="AlphaFoldDB" id="A0A8D0TEN3"/>
<dbReference type="PANTHER" id="PTHR10279:SF6">
    <property type="entry name" value="ORNITHINE DECARBOXYLASE ANTIZYME 2"/>
    <property type="match status" value="1"/>
</dbReference>
<dbReference type="Ensembl" id="ENSSSCT00025103041.1">
    <property type="protein sequence ID" value="ENSSSCP00025045642.1"/>
    <property type="gene ID" value="ENSSSCG00025074180.1"/>
</dbReference>
<reference evidence="4" key="1">
    <citation type="submission" date="2025-08" db="UniProtKB">
        <authorList>
            <consortium name="Ensembl"/>
        </authorList>
    </citation>
    <scope>IDENTIFICATION</scope>
</reference>
<dbReference type="InterPro" id="IPR002993">
    <property type="entry name" value="ODC_AZ"/>
</dbReference>
<dbReference type="Proteomes" id="UP000694727">
    <property type="component" value="Unplaced"/>
</dbReference>
<sequence>KNHSASVLFLNTKPELACVKNMPEFPLWLSNAPHPESLIPGLRGFARAPSLTDLVKKEERSRSKDSVPKEDGKPHLLHVQHPRTQWDIRSWRADLSSRSLYVEIPGGVLGKNGSKRGWLKKLSLEAEKIRLNYNFICWRGSRKERGPAMKTLSSLGFPIIEEGHPRVPGQPDTAFLTALLDKNLSRKD</sequence>
<dbReference type="GO" id="GO:0008073">
    <property type="term" value="F:ornithine decarboxylase inhibitor activity"/>
    <property type="evidence" value="ECO:0007669"/>
    <property type="project" value="InterPro"/>
</dbReference>
<keyword evidence="2" id="KW-0688">Ribosomal frameshifting</keyword>
<feature type="region of interest" description="Disordered" evidence="3">
    <location>
        <begin position="55"/>
        <end position="77"/>
    </location>
</feature>
<dbReference type="InterPro" id="IPR016181">
    <property type="entry name" value="Acyl_CoA_acyltransferase"/>
</dbReference>
<accession>A0A8D0TEN3</accession>
<feature type="compositionally biased region" description="Basic and acidic residues" evidence="3">
    <location>
        <begin position="55"/>
        <end position="74"/>
    </location>
</feature>